<evidence type="ECO:0000313" key="1">
    <source>
        <dbReference type="EMBL" id="SJM61509.1"/>
    </source>
</evidence>
<reference evidence="1 2" key="1">
    <citation type="submission" date="2017-02" db="EMBL/GenBank/DDBJ databases">
        <authorList>
            <person name="Peterson S.W."/>
        </authorList>
    </citation>
    <scope>NUCLEOTIDE SEQUENCE [LARGE SCALE GENOMIC DNA]</scope>
    <source>
        <strain evidence="1 2">LMG 22410</strain>
    </source>
</reference>
<gene>
    <name evidence="1" type="ORF">CZ674_07755</name>
</gene>
<organism evidence="1 2">
    <name type="scientific">Agrococcus casei LMG 22410</name>
    <dbReference type="NCBI Taxonomy" id="1255656"/>
    <lineage>
        <taxon>Bacteria</taxon>
        <taxon>Bacillati</taxon>
        <taxon>Actinomycetota</taxon>
        <taxon>Actinomycetes</taxon>
        <taxon>Micrococcales</taxon>
        <taxon>Microbacteriaceae</taxon>
        <taxon>Agrococcus</taxon>
    </lineage>
</organism>
<dbReference type="AlphaFoldDB" id="A0A1R4G014"/>
<protein>
    <submittedName>
        <fullName evidence="1">Uncharacterized protein</fullName>
    </submittedName>
</protein>
<name>A0A1R4G014_9MICO</name>
<dbReference type="EMBL" id="FUHU01000035">
    <property type="protein sequence ID" value="SJM61509.1"/>
    <property type="molecule type" value="Genomic_DNA"/>
</dbReference>
<sequence>MMAAAALLVVGCASDPGPFEHGEPADLPAAVTDDLAEGVDASSVRLAGSDNTNSLYVLQKTEDGEKRGCLLVVANDGSDSTMACAPFAGMTAGGGGCSYTLHATVIADDHPDRISDYVEGGCYGDE</sequence>
<dbReference type="Proteomes" id="UP000195787">
    <property type="component" value="Unassembled WGS sequence"/>
</dbReference>
<evidence type="ECO:0000313" key="2">
    <source>
        <dbReference type="Proteomes" id="UP000195787"/>
    </source>
</evidence>
<proteinExistence type="predicted"/>
<accession>A0A1R4G014</accession>
<keyword evidence="2" id="KW-1185">Reference proteome</keyword>